<accession>A0A6J7M6G8</accession>
<dbReference type="AlphaFoldDB" id="A0A6J7M6G8"/>
<sequence length="54" mass="6110">MTKAASTATPTTCRCTASVRPRQLSLESFRNVYGFEWYVRNGPPSVLDTLIDDW</sequence>
<reference evidence="1" key="1">
    <citation type="submission" date="2020-05" db="EMBL/GenBank/DDBJ databases">
        <authorList>
            <person name="Chiriac C."/>
            <person name="Salcher M."/>
            <person name="Ghai R."/>
            <person name="Kavagutti S V."/>
        </authorList>
    </citation>
    <scope>NUCLEOTIDE SEQUENCE</scope>
</reference>
<gene>
    <name evidence="1" type="ORF">UFOPK3967_00001</name>
</gene>
<dbReference type="EMBL" id="CAFBOS010000001">
    <property type="protein sequence ID" value="CAB4975062.1"/>
    <property type="molecule type" value="Genomic_DNA"/>
</dbReference>
<proteinExistence type="predicted"/>
<name>A0A6J7M6G8_9ZZZZ</name>
<organism evidence="1">
    <name type="scientific">freshwater metagenome</name>
    <dbReference type="NCBI Taxonomy" id="449393"/>
    <lineage>
        <taxon>unclassified sequences</taxon>
        <taxon>metagenomes</taxon>
        <taxon>ecological metagenomes</taxon>
    </lineage>
</organism>
<evidence type="ECO:0000313" key="1">
    <source>
        <dbReference type="EMBL" id="CAB4975062.1"/>
    </source>
</evidence>
<protein>
    <submittedName>
        <fullName evidence="1">Unannotated protein</fullName>
    </submittedName>
</protein>